<sequence>MAKVVDSPHFRIDSDSEEEIDIELGTPQDPISETSDEQVLEHDRASLLESDQRKKKVRTTILTVSFLVLVGVSIGLAARFSRGHSDSTSIDTGDGFSVPIGSLETIGGEEVQNGHVVPFFDVQFYPGERALFVLSKAQWNSSFIVYPTVVKRAAPVIAGVERGGILLETNDFVFHFELSTDGQHLQLVQEYHYASLHGDKADELQQIFDESQWPGYITKVPIYAETEDAYYIPSDLFLSNGFFVSSVLASSDFTALEKPSESFASNTMLFVEYELASGVIEVNYAIGLLPDKIMPQRVADDRMGYFSKRYTRYSLTDQELSDGNGYHRWDPQMTVIHRRKLELDSSGKQTKNPITYYIDPSVPNEWREAFATGVEAWIPAFERIGFPNAIRAVLPGDSDWPSDYRLGDLRYNSISVMISEQTYAYGPTIIDPRSGEILHSDIVFEYGFFNEVMVDFDMKSPVDPPQSSKTSEHSDAESSNVLKANKKFRHARTGRSRSCGFAHEEQHKVDRMMLSSVAGDDSGFVPKRLIAQHFADIVMHEVGHTLGLRHNFAGSSAYSRDQLRDPAFVAEHGMSTSIMDYLPVNIFSDLTKDQVENHSFFMTAIGAYDYAAIAYGYSVVDDEIPGYKHPRLTELALAAPLFLSDESVENMLNPYAQLFDLSSDPVDYAADRLKFVQNARSSHAALDKVPEDASWTTLWQREHVQLRLLAYAINIVRPILGGVNITHAHRSKDEGAYNATFIPKETQLRALKVLLRIIQAEKGLFPEPKDYGSFVEVVGFDGEDCNEATLDYGCLGRGLVDVGAYVLRVRERALISALFPAMARIVQQDALSPLTLNELLTEVAKAMNAASYSFTLKEFLDEMLAETISHHDTDARIKRGIEEKWNMTLPPVVVVKAEDGHEHPIGR</sequence>
<feature type="compositionally biased region" description="Basic residues" evidence="1">
    <location>
        <begin position="484"/>
        <end position="495"/>
    </location>
</feature>
<dbReference type="InterPro" id="IPR024079">
    <property type="entry name" value="MetalloPept_cat_dom_sf"/>
</dbReference>
<dbReference type="PANTHER" id="PTHR38478">
    <property type="entry name" value="PEPTIDASE M1A AND M12B"/>
    <property type="match status" value="1"/>
</dbReference>
<feature type="domain" description="EcxA zinc-binding" evidence="3">
    <location>
        <begin position="526"/>
        <end position="848"/>
    </location>
</feature>
<dbReference type="InterPro" id="IPR033413">
    <property type="entry name" value="DUF5117"/>
</dbReference>
<gene>
    <name evidence="5" type="ORF">F444_06789</name>
</gene>
<evidence type="ECO:0000259" key="4">
    <source>
        <dbReference type="Pfam" id="PF17148"/>
    </source>
</evidence>
<evidence type="ECO:0000313" key="5">
    <source>
        <dbReference type="EMBL" id="ETO78130.1"/>
    </source>
</evidence>
<dbReference type="Proteomes" id="UP000028582">
    <property type="component" value="Unassembled WGS sequence"/>
</dbReference>
<protein>
    <recommendedName>
        <fullName evidence="7">EcxA zinc-binding domain-containing protein</fullName>
    </recommendedName>
</protein>
<feature type="transmembrane region" description="Helical" evidence="2">
    <location>
        <begin position="60"/>
        <end position="80"/>
    </location>
</feature>
<dbReference type="PANTHER" id="PTHR38478:SF1">
    <property type="entry name" value="ZINC DEPENDENT METALLOPROTEASE DOMAIN LIPOPROTEIN"/>
    <property type="match status" value="1"/>
</dbReference>
<feature type="region of interest" description="Disordered" evidence="1">
    <location>
        <begin position="1"/>
        <end position="36"/>
    </location>
</feature>
<evidence type="ECO:0000313" key="6">
    <source>
        <dbReference type="Proteomes" id="UP000028582"/>
    </source>
</evidence>
<evidence type="ECO:0000259" key="3">
    <source>
        <dbReference type="Pfam" id="PF16313"/>
    </source>
</evidence>
<keyword evidence="2" id="KW-1133">Transmembrane helix</keyword>
<keyword evidence="2" id="KW-0472">Membrane</keyword>
<dbReference type="OrthoDB" id="406838at2759"/>
<dbReference type="Pfam" id="PF17148">
    <property type="entry name" value="DUF5117"/>
    <property type="match status" value="1"/>
</dbReference>
<keyword evidence="2" id="KW-0812">Transmembrane</keyword>
<dbReference type="Gene3D" id="3.40.390.10">
    <property type="entry name" value="Collagenase (Catalytic Domain)"/>
    <property type="match status" value="1"/>
</dbReference>
<feature type="region of interest" description="Disordered" evidence="1">
    <location>
        <begin position="460"/>
        <end position="497"/>
    </location>
</feature>
<feature type="compositionally biased region" description="Basic and acidic residues" evidence="1">
    <location>
        <begin position="1"/>
        <end position="14"/>
    </location>
</feature>
<dbReference type="InterPro" id="IPR034032">
    <property type="entry name" value="Zn_MMP-like_bac"/>
</dbReference>
<evidence type="ECO:0000256" key="2">
    <source>
        <dbReference type="SAM" id="Phobius"/>
    </source>
</evidence>
<dbReference type="Pfam" id="PF16313">
    <property type="entry name" value="DUF4953"/>
    <property type="match status" value="1"/>
</dbReference>
<accession>A0A081AGW9</accession>
<proteinExistence type="predicted"/>
<dbReference type="GO" id="GO:0008237">
    <property type="term" value="F:metallopeptidase activity"/>
    <property type="evidence" value="ECO:0007669"/>
    <property type="project" value="InterPro"/>
</dbReference>
<reference evidence="5 6" key="1">
    <citation type="submission" date="2013-11" db="EMBL/GenBank/DDBJ databases">
        <title>The Genome Sequence of Phytophthora parasitica P1976.</title>
        <authorList>
            <consortium name="The Broad Institute Genomics Platform"/>
            <person name="Russ C."/>
            <person name="Tyler B."/>
            <person name="Panabieres F."/>
            <person name="Shan W."/>
            <person name="Tripathy S."/>
            <person name="Grunwald N."/>
            <person name="Machado M."/>
            <person name="Johnson C.S."/>
            <person name="Walker B."/>
            <person name="Young S."/>
            <person name="Zeng Q."/>
            <person name="Gargeya S."/>
            <person name="Fitzgerald M."/>
            <person name="Haas B."/>
            <person name="Abouelleil A."/>
            <person name="Allen A.W."/>
            <person name="Alvarado L."/>
            <person name="Arachchi H.M."/>
            <person name="Berlin A.M."/>
            <person name="Chapman S.B."/>
            <person name="Gainer-Dewar J."/>
            <person name="Goldberg J."/>
            <person name="Griggs A."/>
            <person name="Gujja S."/>
            <person name="Hansen M."/>
            <person name="Howarth C."/>
            <person name="Imamovic A."/>
            <person name="Ireland A."/>
            <person name="Larimer J."/>
            <person name="McCowan C."/>
            <person name="Murphy C."/>
            <person name="Pearson M."/>
            <person name="Poon T.W."/>
            <person name="Priest M."/>
            <person name="Roberts A."/>
            <person name="Saif S."/>
            <person name="Shea T."/>
            <person name="Sisk P."/>
            <person name="Sykes S."/>
            <person name="Wortman J."/>
            <person name="Nusbaum C."/>
            <person name="Birren B."/>
        </authorList>
    </citation>
    <scope>NUCLEOTIDE SEQUENCE [LARGE SCALE GENOMIC DNA]</scope>
    <source>
        <strain evidence="5 6">P1976</strain>
    </source>
</reference>
<name>A0A081AGW9_PHYNI</name>
<evidence type="ECO:0008006" key="7">
    <source>
        <dbReference type="Google" id="ProtNLM"/>
    </source>
</evidence>
<dbReference type="SUPFAM" id="SSF55486">
    <property type="entry name" value="Metalloproteases ('zincins'), catalytic domain"/>
    <property type="match status" value="1"/>
</dbReference>
<feature type="domain" description="DUF5117" evidence="4">
    <location>
        <begin position="279"/>
        <end position="330"/>
    </location>
</feature>
<dbReference type="AlphaFoldDB" id="A0A081AGW9"/>
<dbReference type="CDD" id="cd04276">
    <property type="entry name" value="ZnMc_MMP_like_2"/>
    <property type="match status" value="1"/>
</dbReference>
<dbReference type="InterPro" id="IPR032534">
    <property type="entry name" value="EcxA_zinc-bd"/>
</dbReference>
<comment type="caution">
    <text evidence="5">The sequence shown here is derived from an EMBL/GenBank/DDBJ whole genome shotgun (WGS) entry which is preliminary data.</text>
</comment>
<dbReference type="EMBL" id="ANJA01001221">
    <property type="protein sequence ID" value="ETO78130.1"/>
    <property type="molecule type" value="Genomic_DNA"/>
</dbReference>
<organism evidence="5 6">
    <name type="scientific">Phytophthora nicotianae P1976</name>
    <dbReference type="NCBI Taxonomy" id="1317066"/>
    <lineage>
        <taxon>Eukaryota</taxon>
        <taxon>Sar</taxon>
        <taxon>Stramenopiles</taxon>
        <taxon>Oomycota</taxon>
        <taxon>Peronosporomycetes</taxon>
        <taxon>Peronosporales</taxon>
        <taxon>Peronosporaceae</taxon>
        <taxon>Phytophthora</taxon>
    </lineage>
</organism>
<evidence type="ECO:0000256" key="1">
    <source>
        <dbReference type="SAM" id="MobiDB-lite"/>
    </source>
</evidence>